<proteinExistence type="inferred from homology"/>
<dbReference type="SUPFAM" id="SSF102198">
    <property type="entry name" value="Putative cyclase"/>
    <property type="match status" value="1"/>
</dbReference>
<dbReference type="PANTHER" id="PTHR34861:SF11">
    <property type="entry name" value="CYCLASE"/>
    <property type="match status" value="1"/>
</dbReference>
<protein>
    <recommendedName>
        <fullName evidence="4">Cyclase</fullName>
    </recommendedName>
</protein>
<dbReference type="STRING" id="253628.A0A0D1Z665"/>
<organism evidence="2 3">
    <name type="scientific">Verruconis gallopava</name>
    <dbReference type="NCBI Taxonomy" id="253628"/>
    <lineage>
        <taxon>Eukaryota</taxon>
        <taxon>Fungi</taxon>
        <taxon>Dikarya</taxon>
        <taxon>Ascomycota</taxon>
        <taxon>Pezizomycotina</taxon>
        <taxon>Dothideomycetes</taxon>
        <taxon>Pleosporomycetidae</taxon>
        <taxon>Venturiales</taxon>
        <taxon>Sympoventuriaceae</taxon>
        <taxon>Verruconis</taxon>
    </lineage>
</organism>
<dbReference type="PANTHER" id="PTHR34861">
    <property type="match status" value="1"/>
</dbReference>
<evidence type="ECO:0000313" key="3">
    <source>
        <dbReference type="Proteomes" id="UP000053259"/>
    </source>
</evidence>
<dbReference type="Proteomes" id="UP000053259">
    <property type="component" value="Unassembled WGS sequence"/>
</dbReference>
<dbReference type="GO" id="GO:0019441">
    <property type="term" value="P:L-tryptophan catabolic process to kynurenine"/>
    <property type="evidence" value="ECO:0007669"/>
    <property type="project" value="InterPro"/>
</dbReference>
<dbReference type="Gene3D" id="3.50.30.50">
    <property type="entry name" value="Putative cyclase"/>
    <property type="match status" value="1"/>
</dbReference>
<dbReference type="InterPro" id="IPR007325">
    <property type="entry name" value="KFase/CYL"/>
</dbReference>
<dbReference type="HOGENOM" id="CLU_030671_1_0_1"/>
<evidence type="ECO:0000256" key="1">
    <source>
        <dbReference type="ARBA" id="ARBA00007865"/>
    </source>
</evidence>
<sequence>MTPEISFDQLPLKKEGPFGNAWGRFGATDQLGTLNLLTPDVVADAAKEIKTGDRVSLDWRLNMPSAPMFGRQAFVHEIRNKAPRTVNDDVLHFNTQCSTQWDGLRHYGYQEAKVFYNGVTQKDIESSNLLGIDVVAENGGVVGRGVLLDYVAHAEKHGLPITPFESRDIPISVIKDIAREQAVSFRPGDILFVRSGFVRAYEALSDAERAALAERPSPDFAGVQAGHDTLRWLWENQFSAVAGDAIAFERAPVSGPHAAQDTLHQWLLAGWGCPIGEMFDLEKLAEKCRQLGRWTFFVSSVPLKVPGGVASPPNAVAIF</sequence>
<keyword evidence="3" id="KW-1185">Reference proteome</keyword>
<reference evidence="2 3" key="1">
    <citation type="submission" date="2015-01" db="EMBL/GenBank/DDBJ databases">
        <title>The Genome Sequence of Ochroconis gallopava CBS43764.</title>
        <authorList>
            <consortium name="The Broad Institute Genomics Platform"/>
            <person name="Cuomo C."/>
            <person name="de Hoog S."/>
            <person name="Gorbushina A."/>
            <person name="Stielow B."/>
            <person name="Teixiera M."/>
            <person name="Abouelleil A."/>
            <person name="Chapman S.B."/>
            <person name="Priest M."/>
            <person name="Young S.K."/>
            <person name="Wortman J."/>
            <person name="Nusbaum C."/>
            <person name="Birren B."/>
        </authorList>
    </citation>
    <scope>NUCLEOTIDE SEQUENCE [LARGE SCALE GENOMIC DNA]</scope>
    <source>
        <strain evidence="2 3">CBS 43764</strain>
    </source>
</reference>
<dbReference type="Pfam" id="PF04199">
    <property type="entry name" value="Cyclase"/>
    <property type="match status" value="1"/>
</dbReference>
<gene>
    <name evidence="2" type="ORF">PV09_01345</name>
</gene>
<dbReference type="GeneID" id="27309318"/>
<dbReference type="GO" id="GO:0004061">
    <property type="term" value="F:arylformamidase activity"/>
    <property type="evidence" value="ECO:0007669"/>
    <property type="project" value="InterPro"/>
</dbReference>
<dbReference type="AlphaFoldDB" id="A0A0D1Z665"/>
<comment type="similarity">
    <text evidence="1">Belongs to the Cyclase 1 superfamily.</text>
</comment>
<dbReference type="EMBL" id="KN847531">
    <property type="protein sequence ID" value="KIW08442.1"/>
    <property type="molecule type" value="Genomic_DNA"/>
</dbReference>
<accession>A0A0D1Z665</accession>
<name>A0A0D1Z665_9PEZI</name>
<evidence type="ECO:0008006" key="4">
    <source>
        <dbReference type="Google" id="ProtNLM"/>
    </source>
</evidence>
<dbReference type="OrthoDB" id="5396at2759"/>
<evidence type="ECO:0000313" key="2">
    <source>
        <dbReference type="EMBL" id="KIW08442.1"/>
    </source>
</evidence>
<dbReference type="InterPro" id="IPR037175">
    <property type="entry name" value="KFase_sf"/>
</dbReference>
<dbReference type="RefSeq" id="XP_016218311.1">
    <property type="nucleotide sequence ID" value="XM_016354216.1"/>
</dbReference>
<dbReference type="InParanoid" id="A0A0D1Z665"/>
<dbReference type="VEuPathDB" id="FungiDB:PV09_01345"/>